<proteinExistence type="predicted"/>
<reference evidence="5" key="2">
    <citation type="submission" date="2020-05" db="EMBL/GenBank/DDBJ databases">
        <authorList>
            <person name="Kim H.-S."/>
            <person name="Proctor R.H."/>
            <person name="Brown D.W."/>
        </authorList>
    </citation>
    <scope>NUCLEOTIDE SEQUENCE</scope>
    <source>
        <strain evidence="5">NRRL 20472</strain>
    </source>
</reference>
<sequence length="1545" mass="173696">MYLKKDHGLAAQSLPSTETLGPVEKTHSFKNLCEEAIDEFLASLDFEDHKKNPFIQDVRKRRQQRTADDDGTDEKRLEQVRECIEKLEQQRTERRTYRVFDKIQPFLEGLQGLARTCETCLQAAPFGVALAFSGLRLVLDLAIKVQGALSEVLNALDEIAPDLKCYELIASAQQNSPDISKAIKRAYKHILEFWCFSAGILSKSYKSMTVSSLLKPLKSTIQTFRDNIRLDSQQVLNLLSATKAAQEMTEQERKFRRCIAEWIRGSEDSSLLDPELDLRAKRQCRTEGTCEWIIESGEFKAWRDAKQNSVLWYNAPPGTGKSILASTVIDHLQKQPGSEVVYFFYSFSEASKRQVYGGLRSLALQLFSRLKFTPDPLTKEYDQAVQKLKYNLSNADGDLIRKVLQIFLDRFPQIFIVLDGLDECFEESKGFFSTLKEVLESRTNGTIKWFFSSCDISEMRDTLTQLGATEIQPDIEAVSEDIRAYLDAEKICLIHNAMWLDNHEQNFLYARLRCEIMKGRGYTTMEEIFEGLESFPKGLDSCYVKALERIAGRSPAEQKLAKRVFRILIASAKPMTVSELLNALAIHPDAKDHSALRGPMGGFEKVKEVCNPLIATGGTEDFQIVKFYHKSVRDFFLNTTDNIIVNKRLRGFLIDEGEAVWELGMDCLRYLNYKRYHEPLDLKQLLEKSPTPDDHAFLRYAATFWYSHLWRPDPNPEVIKLVEKFLQSPAFWTCIYVQSHSARHLFARYENLQGTSTYIPRMGRGKGSSEWFGFPLPDCIKICPTAECRSLDRSLYAFIQDWGELLVKNPDHLEKALPLTDFKTGCRLTSPGKHSKVRVRYSSELLGSVPGLHVVDSWFGSWSKKGKEGKTLHLRIIREEGEKSDRKVRVNQIAVFPKLKSVPKSQLVLSSQGLGGGWIITLARSKDIGEELAQAWRIDAQNLSIRRDYQNRSYEHVVSQEVRKELGLDDQGDGHWRLVQLEVVTAPTRRGTDPITRLFQLRWTPHGGHVKLTEGSIRRDNCSLSDDSSSDTNSDSASDSDASSDSDETRSDSEDESGPSEASDDPGQVPREPHRDCLVVASDFGVPVWRPIGTDHSLWSRMIGTRHPTLPIVAVSHKPGQIDILNDDIGSSTAAHIVEQGSKGVPKVDASSRELQFSPCGRYLYLLFIAFNQTGTHSECRVTLSTFEFTHQSPSTFTFEFGNSGPSADVKYRFSEALGCLPQPFALTHWTPDSVVLALPPLTYNPKIVKISLAVPTSQNGALERSIPTVSTSSSPVFFPASTMLRNPHITYCDGGSSKEDSHLYLVMDTSKAAFSVSDATTSCGLGQVISSEGIQDQEEEKDTVVSPPVVMRWKMEGTNKLEKLDVDGEGDDSERRQTWREWNDKEDGASEDIKTSRTAAEESRMLRGDLLSLAAGLPTAPNVQTQNGLVVARDDIASTAHLKQPENASILVARALYDQTVDWPVTSIDLGNISFQIRLEKQSNGKYKLSWWNTDPANSNRKIKLTLNSGSGSRIYDIVTSAQTRGTAEITPSTSTFRAIFDQE</sequence>
<evidence type="ECO:0000256" key="2">
    <source>
        <dbReference type="SAM" id="MobiDB-lite"/>
    </source>
</evidence>
<dbReference type="InterPro" id="IPR056884">
    <property type="entry name" value="NPHP3-like_N"/>
</dbReference>
<gene>
    <name evidence="5" type="ORF">FSARC_6591</name>
</gene>
<keyword evidence="1" id="KW-0677">Repeat</keyword>
<evidence type="ECO:0000313" key="5">
    <source>
        <dbReference type="EMBL" id="KAF4965653.1"/>
    </source>
</evidence>
<feature type="domain" description="Nephrocystin 3-like N-terminal" evidence="4">
    <location>
        <begin position="288"/>
        <end position="453"/>
    </location>
</feature>
<dbReference type="SUPFAM" id="SSF52540">
    <property type="entry name" value="P-loop containing nucleoside triphosphate hydrolases"/>
    <property type="match status" value="1"/>
</dbReference>
<feature type="region of interest" description="Disordered" evidence="2">
    <location>
        <begin position="1"/>
        <end position="20"/>
    </location>
</feature>
<dbReference type="InterPro" id="IPR056125">
    <property type="entry name" value="DUF7708"/>
</dbReference>
<keyword evidence="6" id="KW-1185">Reference proteome</keyword>
<dbReference type="OrthoDB" id="7464126at2759"/>
<dbReference type="PANTHER" id="PTHR10039:SF14">
    <property type="entry name" value="NACHT DOMAIN-CONTAINING PROTEIN"/>
    <property type="match status" value="1"/>
</dbReference>
<feature type="region of interest" description="Disordered" evidence="2">
    <location>
        <begin position="1010"/>
        <end position="1073"/>
    </location>
</feature>
<dbReference type="Pfam" id="PF24809">
    <property type="entry name" value="DUF7708"/>
    <property type="match status" value="1"/>
</dbReference>
<dbReference type="Pfam" id="PF24883">
    <property type="entry name" value="NPHP3_N"/>
    <property type="match status" value="1"/>
</dbReference>
<dbReference type="Gene3D" id="3.40.50.300">
    <property type="entry name" value="P-loop containing nucleotide triphosphate hydrolases"/>
    <property type="match status" value="1"/>
</dbReference>
<name>A0A8H4TWV6_9HYPO</name>
<organism evidence="5 6">
    <name type="scientific">Fusarium sarcochroum</name>
    <dbReference type="NCBI Taxonomy" id="1208366"/>
    <lineage>
        <taxon>Eukaryota</taxon>
        <taxon>Fungi</taxon>
        <taxon>Dikarya</taxon>
        <taxon>Ascomycota</taxon>
        <taxon>Pezizomycotina</taxon>
        <taxon>Sordariomycetes</taxon>
        <taxon>Hypocreomycetidae</taxon>
        <taxon>Hypocreales</taxon>
        <taxon>Nectriaceae</taxon>
        <taxon>Fusarium</taxon>
        <taxon>Fusarium lateritium species complex</taxon>
    </lineage>
</organism>
<evidence type="ECO:0000256" key="1">
    <source>
        <dbReference type="ARBA" id="ARBA00022737"/>
    </source>
</evidence>
<feature type="compositionally biased region" description="Low complexity" evidence="2">
    <location>
        <begin position="1022"/>
        <end position="1043"/>
    </location>
</feature>
<feature type="compositionally biased region" description="Acidic residues" evidence="2">
    <location>
        <begin position="1053"/>
        <end position="1064"/>
    </location>
</feature>
<evidence type="ECO:0000259" key="3">
    <source>
        <dbReference type="Pfam" id="PF24809"/>
    </source>
</evidence>
<reference evidence="5" key="1">
    <citation type="journal article" date="2020" name="BMC Genomics">
        <title>Correction to: Identification and distribution of gene clusters required for synthesis of sphingolipid metabolism inhibitors in diverse species of the filamentous fungus Fusarium.</title>
        <authorList>
            <person name="Kim H.S."/>
            <person name="Lohmar J.M."/>
            <person name="Busman M."/>
            <person name="Brown D.W."/>
            <person name="Naumann T.A."/>
            <person name="Divon H.H."/>
            <person name="Lysoe E."/>
            <person name="Uhlig S."/>
            <person name="Proctor R.H."/>
        </authorList>
    </citation>
    <scope>NUCLEOTIDE SEQUENCE</scope>
    <source>
        <strain evidence="5">NRRL 20472</strain>
    </source>
</reference>
<evidence type="ECO:0000259" key="4">
    <source>
        <dbReference type="Pfam" id="PF24883"/>
    </source>
</evidence>
<evidence type="ECO:0000313" key="6">
    <source>
        <dbReference type="Proteomes" id="UP000622797"/>
    </source>
</evidence>
<dbReference type="InterPro" id="IPR027417">
    <property type="entry name" value="P-loop_NTPase"/>
</dbReference>
<comment type="caution">
    <text evidence="5">The sequence shown here is derived from an EMBL/GenBank/DDBJ whole genome shotgun (WGS) entry which is preliminary data.</text>
</comment>
<evidence type="ECO:0008006" key="7">
    <source>
        <dbReference type="Google" id="ProtNLM"/>
    </source>
</evidence>
<feature type="region of interest" description="Disordered" evidence="2">
    <location>
        <begin position="1363"/>
        <end position="1399"/>
    </location>
</feature>
<dbReference type="Proteomes" id="UP000622797">
    <property type="component" value="Unassembled WGS sequence"/>
</dbReference>
<feature type="compositionally biased region" description="Basic and acidic residues" evidence="2">
    <location>
        <begin position="1374"/>
        <end position="1399"/>
    </location>
</feature>
<dbReference type="PANTHER" id="PTHR10039">
    <property type="entry name" value="AMELOGENIN"/>
    <property type="match status" value="1"/>
</dbReference>
<dbReference type="EMBL" id="JABEXW010000335">
    <property type="protein sequence ID" value="KAF4965653.1"/>
    <property type="molecule type" value="Genomic_DNA"/>
</dbReference>
<accession>A0A8H4TWV6</accession>
<protein>
    <recommendedName>
        <fullName evidence="7">NACHT domain-containing protein</fullName>
    </recommendedName>
</protein>
<feature type="domain" description="DUF7708" evidence="3">
    <location>
        <begin position="118"/>
        <end position="245"/>
    </location>
</feature>